<feature type="domain" description="Peptidoglycan binding-like" evidence="2">
    <location>
        <begin position="56"/>
        <end position="109"/>
    </location>
</feature>
<reference evidence="4" key="2">
    <citation type="submission" date="2021-04" db="EMBL/GenBank/DDBJ databases">
        <authorList>
            <person name="Gilroy R."/>
        </authorList>
    </citation>
    <scope>NUCLEOTIDE SEQUENCE</scope>
    <source>
        <strain evidence="4">CHK169-2315</strain>
    </source>
</reference>
<keyword evidence="4" id="KW-0645">Protease</keyword>
<dbReference type="PANTHER" id="PTHR34385">
    <property type="entry name" value="D-ALANYL-D-ALANINE CARBOXYPEPTIDASE"/>
    <property type="match status" value="1"/>
</dbReference>
<feature type="signal peptide" evidence="1">
    <location>
        <begin position="1"/>
        <end position="21"/>
    </location>
</feature>
<dbReference type="Proteomes" id="UP000823937">
    <property type="component" value="Unassembled WGS sequence"/>
</dbReference>
<dbReference type="InterPro" id="IPR058193">
    <property type="entry name" value="VanY/YodJ_core_dom"/>
</dbReference>
<dbReference type="CDD" id="cd14852">
    <property type="entry name" value="LD-carboxypeptidase"/>
    <property type="match status" value="1"/>
</dbReference>
<dbReference type="SUPFAM" id="SSF47090">
    <property type="entry name" value="PGBD-like"/>
    <property type="match status" value="1"/>
</dbReference>
<dbReference type="InterPro" id="IPR036365">
    <property type="entry name" value="PGBD-like_sf"/>
</dbReference>
<dbReference type="AlphaFoldDB" id="A0A9D1PN21"/>
<dbReference type="PROSITE" id="PS51257">
    <property type="entry name" value="PROKAR_LIPOPROTEIN"/>
    <property type="match status" value="1"/>
</dbReference>
<dbReference type="InterPro" id="IPR052179">
    <property type="entry name" value="DD-CPase-like"/>
</dbReference>
<dbReference type="InterPro" id="IPR009045">
    <property type="entry name" value="Zn_M74/Hedgehog-like"/>
</dbReference>
<sequence>MKKWIVLCVSAILLLSACSNNEEATKQANTNEATENNNETTTNELTEETIVKGEEGDAVPMIQQALIDIGYDVEETGVLDSYTVWALTDMQLQLEDIATTGIYDKAMKQVIEEQLDQTTVEPAAKLDRPDSNDHLSLAIDNPYEVLALVNKSNALPEGFEPEDLTVPDVRFPFEEDDPKKQLRKVAADALEELFEASEAEGLNLFAQSGYRSYDRQVAVFAANVEKHGEEHANTYSARPGESEHQTGLVMDVTTDEVGFDLIVEFGETDEGKWLKDNAHEYGFIIRYPEGKEDITKYQYEPWHLRYVGEQAATEIYEKEMTLEEYLEAKQ</sequence>
<dbReference type="InterPro" id="IPR002477">
    <property type="entry name" value="Peptidoglycan-bd-like"/>
</dbReference>
<keyword evidence="4" id="KW-0378">Hydrolase</keyword>
<proteinExistence type="predicted"/>
<evidence type="ECO:0000259" key="2">
    <source>
        <dbReference type="Pfam" id="PF01471"/>
    </source>
</evidence>
<comment type="caution">
    <text evidence="4">The sequence shown here is derived from an EMBL/GenBank/DDBJ whole genome shotgun (WGS) entry which is preliminary data.</text>
</comment>
<protein>
    <submittedName>
        <fullName evidence="4">D-alanyl-D-alanine carboxypeptidase family protein</fullName>
    </submittedName>
</protein>
<reference evidence="4" key="1">
    <citation type="journal article" date="2021" name="PeerJ">
        <title>Extensive microbial diversity within the chicken gut microbiome revealed by metagenomics and culture.</title>
        <authorList>
            <person name="Gilroy R."/>
            <person name="Ravi A."/>
            <person name="Getino M."/>
            <person name="Pursley I."/>
            <person name="Horton D.L."/>
            <person name="Alikhan N.F."/>
            <person name="Baker D."/>
            <person name="Gharbi K."/>
            <person name="Hall N."/>
            <person name="Watson M."/>
            <person name="Adriaenssens E.M."/>
            <person name="Foster-Nyarko E."/>
            <person name="Jarju S."/>
            <person name="Secka A."/>
            <person name="Antonio M."/>
            <person name="Oren A."/>
            <person name="Chaudhuri R.R."/>
            <person name="La Ragione R."/>
            <person name="Hildebrand F."/>
            <person name="Pallen M.J."/>
        </authorList>
    </citation>
    <scope>NUCLEOTIDE SEQUENCE</scope>
    <source>
        <strain evidence="4">CHK169-2315</strain>
    </source>
</reference>
<evidence type="ECO:0000313" key="4">
    <source>
        <dbReference type="EMBL" id="HIV75269.1"/>
    </source>
</evidence>
<dbReference type="Gene3D" id="1.10.101.10">
    <property type="entry name" value="PGBD-like superfamily/PGBD"/>
    <property type="match status" value="1"/>
</dbReference>
<organism evidence="4 5">
    <name type="scientific">Candidatus Pseudogracilibacillus intestinigallinarum</name>
    <dbReference type="NCBI Taxonomy" id="2838742"/>
    <lineage>
        <taxon>Bacteria</taxon>
        <taxon>Bacillati</taxon>
        <taxon>Bacillota</taxon>
        <taxon>Bacilli</taxon>
        <taxon>Bacillales</taxon>
        <taxon>Bacillaceae</taxon>
        <taxon>Pseudogracilibacillus</taxon>
    </lineage>
</organism>
<evidence type="ECO:0000313" key="5">
    <source>
        <dbReference type="Proteomes" id="UP000823937"/>
    </source>
</evidence>
<dbReference type="PANTHER" id="PTHR34385:SF1">
    <property type="entry name" value="PEPTIDOGLYCAN L-ALANYL-D-GLUTAMATE ENDOPEPTIDASE CWLK"/>
    <property type="match status" value="1"/>
</dbReference>
<evidence type="ECO:0000259" key="3">
    <source>
        <dbReference type="Pfam" id="PF02557"/>
    </source>
</evidence>
<evidence type="ECO:0000256" key="1">
    <source>
        <dbReference type="SAM" id="SignalP"/>
    </source>
</evidence>
<dbReference type="GO" id="GO:0004180">
    <property type="term" value="F:carboxypeptidase activity"/>
    <property type="evidence" value="ECO:0007669"/>
    <property type="project" value="UniProtKB-KW"/>
</dbReference>
<gene>
    <name evidence="4" type="ORF">H9895_09345</name>
</gene>
<feature type="domain" description="D-alanyl-D-alanine carboxypeptidase-like core" evidence="3">
    <location>
        <begin position="180"/>
        <end position="308"/>
    </location>
</feature>
<dbReference type="InterPro" id="IPR003709">
    <property type="entry name" value="VanY-like_core_dom"/>
</dbReference>
<dbReference type="SUPFAM" id="SSF55166">
    <property type="entry name" value="Hedgehog/DD-peptidase"/>
    <property type="match status" value="1"/>
</dbReference>
<dbReference type="EMBL" id="DXHX01000131">
    <property type="protein sequence ID" value="HIV75269.1"/>
    <property type="molecule type" value="Genomic_DNA"/>
</dbReference>
<dbReference type="Gene3D" id="3.30.1380.10">
    <property type="match status" value="1"/>
</dbReference>
<dbReference type="InterPro" id="IPR036366">
    <property type="entry name" value="PGBDSf"/>
</dbReference>
<name>A0A9D1PN21_9BACI</name>
<dbReference type="Pfam" id="PF01471">
    <property type="entry name" value="PG_binding_1"/>
    <property type="match status" value="1"/>
</dbReference>
<keyword evidence="1" id="KW-0732">Signal</keyword>
<feature type="chain" id="PRO_5038679703" evidence="1">
    <location>
        <begin position="22"/>
        <end position="330"/>
    </location>
</feature>
<dbReference type="Pfam" id="PF02557">
    <property type="entry name" value="VanY"/>
    <property type="match status" value="1"/>
</dbReference>
<dbReference type="GO" id="GO:0006508">
    <property type="term" value="P:proteolysis"/>
    <property type="evidence" value="ECO:0007669"/>
    <property type="project" value="InterPro"/>
</dbReference>
<accession>A0A9D1PN21</accession>
<keyword evidence="4" id="KW-0121">Carboxypeptidase</keyword>